<comment type="caution">
    <text evidence="7">The sequence shown here is derived from an EMBL/GenBank/DDBJ whole genome shotgun (WGS) entry which is preliminary data.</text>
</comment>
<keyword evidence="3" id="KW-0472">Membrane</keyword>
<dbReference type="EMBL" id="PEBK01000003">
    <property type="protein sequence ID" value="PJM75510.1"/>
    <property type="molecule type" value="Genomic_DNA"/>
</dbReference>
<evidence type="ECO:0000256" key="5">
    <source>
        <dbReference type="ARBA" id="ARBA00023288"/>
    </source>
</evidence>
<dbReference type="InterPro" id="IPR050490">
    <property type="entry name" value="Bact_solute-bd_prot1"/>
</dbReference>
<dbReference type="Proteomes" id="UP000231451">
    <property type="component" value="Unassembled WGS sequence"/>
</dbReference>
<dbReference type="SUPFAM" id="SSF53850">
    <property type="entry name" value="Periplasmic binding protein-like II"/>
    <property type="match status" value="1"/>
</dbReference>
<sequence length="442" mass="48111">MRMNRWARIAVSAAAAVGLVLPLAACSGSSSSDSSSSSSNGPVTIEWWGWQQGQDKQAEAFNKSQNKIKVVYKKQASQEKAEQALVNAVKAGNAPDLTEVNMDSTISLLADGTLQDINQYKPDLSKISKQAIESFTVGDKLAVIPYKVSPQFMIVNNKTFKDNGVKVPTTWDEMISAGKQLKAKNPNIKLVNLPGEDPSQLVLMAQQFGAKWYSVKGDKWVVDINGAETKKAVNYLQQIVDNDMFSNKTYVEWDALMQFFQSGNLATVGTSTWQLSAYQQNFQKSLGDWHAVAWPKESASSSVVTPLNAQGYGVPKGAKNPQAAVEFATWLATNDEAIKLAANAETGSGAFPAVADADQYVEASLPDKLLDDKSAAADVVKEADKTLAPYTTGVNWSGMFKQLQDQWAKFCQKQITGEQMLDNVQQWTLNDLKSKGINAEAA</sequence>
<organism evidence="7 8">
    <name type="scientific">Bifidobacterium simiarum</name>
    <dbReference type="NCBI Taxonomy" id="2045441"/>
    <lineage>
        <taxon>Bacteria</taxon>
        <taxon>Bacillati</taxon>
        <taxon>Actinomycetota</taxon>
        <taxon>Actinomycetes</taxon>
        <taxon>Bifidobacteriales</taxon>
        <taxon>Bifidobacteriaceae</taxon>
        <taxon>Bifidobacterium</taxon>
    </lineage>
</organism>
<evidence type="ECO:0000256" key="4">
    <source>
        <dbReference type="ARBA" id="ARBA00023139"/>
    </source>
</evidence>
<keyword evidence="5" id="KW-0449">Lipoprotein</keyword>
<feature type="chain" id="PRO_5038370024" evidence="6">
    <location>
        <begin position="26"/>
        <end position="442"/>
    </location>
</feature>
<evidence type="ECO:0000313" key="8">
    <source>
        <dbReference type="Proteomes" id="UP000231451"/>
    </source>
</evidence>
<evidence type="ECO:0000256" key="1">
    <source>
        <dbReference type="ARBA" id="ARBA00022475"/>
    </source>
</evidence>
<dbReference type="RefSeq" id="WP_100512514.1">
    <property type="nucleotide sequence ID" value="NZ_PEBK01000003.1"/>
</dbReference>
<dbReference type="PANTHER" id="PTHR43649:SF33">
    <property type="entry name" value="POLYGALACTURONAN_RHAMNOGALACTURONAN-BINDING PROTEIN YTCQ"/>
    <property type="match status" value="1"/>
</dbReference>
<dbReference type="Gene3D" id="3.40.190.10">
    <property type="entry name" value="Periplasmic binding protein-like II"/>
    <property type="match status" value="1"/>
</dbReference>
<dbReference type="OrthoDB" id="2515046at2"/>
<evidence type="ECO:0000313" key="7">
    <source>
        <dbReference type="EMBL" id="PJM75510.1"/>
    </source>
</evidence>
<dbReference type="Pfam" id="PF01547">
    <property type="entry name" value="SBP_bac_1"/>
    <property type="match status" value="1"/>
</dbReference>
<feature type="signal peptide" evidence="6">
    <location>
        <begin position="1"/>
        <end position="25"/>
    </location>
</feature>
<dbReference type="AlphaFoldDB" id="A0A2M9HFB6"/>
<keyword evidence="8" id="KW-1185">Reference proteome</keyword>
<name>A0A2M9HFB6_9BIFI</name>
<accession>A0A2M9HFB6</accession>
<reference evidence="7 8" key="1">
    <citation type="submission" date="2017-10" db="EMBL/GenBank/DDBJ databases">
        <title>Draft genome sequences of strains TRE 1, TRE 9, TRE H and TRI 7, isolated from tamarins, belonging to four potential novel Bifidobacterium species.</title>
        <authorList>
            <person name="Mattarelli P."/>
            <person name="Modesto M."/>
            <person name="Puglisi E."/>
            <person name="Morelli L."/>
            <person name="Spezio C."/>
            <person name="Bonetti A."/>
            <person name="Sandri C."/>
        </authorList>
    </citation>
    <scope>NUCLEOTIDE SEQUENCE [LARGE SCALE GENOMIC DNA]</scope>
    <source>
        <strain evidence="8">TRI7</strain>
    </source>
</reference>
<evidence type="ECO:0000256" key="6">
    <source>
        <dbReference type="SAM" id="SignalP"/>
    </source>
</evidence>
<keyword evidence="2 6" id="KW-0732">Signal</keyword>
<keyword evidence="1" id="KW-1003">Cell membrane</keyword>
<dbReference type="InterPro" id="IPR006059">
    <property type="entry name" value="SBP"/>
</dbReference>
<evidence type="ECO:0000256" key="2">
    <source>
        <dbReference type="ARBA" id="ARBA00022729"/>
    </source>
</evidence>
<gene>
    <name evidence="7" type="ORF">CSQ87_03550</name>
</gene>
<dbReference type="PANTHER" id="PTHR43649">
    <property type="entry name" value="ARABINOSE-BINDING PROTEIN-RELATED"/>
    <property type="match status" value="1"/>
</dbReference>
<keyword evidence="4" id="KW-0564">Palmitate</keyword>
<protein>
    <submittedName>
        <fullName evidence="7">ABC transporter substrate-binding protein</fullName>
    </submittedName>
</protein>
<proteinExistence type="predicted"/>
<evidence type="ECO:0000256" key="3">
    <source>
        <dbReference type="ARBA" id="ARBA00023136"/>
    </source>
</evidence>